<dbReference type="SUPFAM" id="SSF57667">
    <property type="entry name" value="beta-beta-alpha zinc fingers"/>
    <property type="match status" value="2"/>
</dbReference>
<dbReference type="Gene3D" id="3.30.160.60">
    <property type="entry name" value="Classic Zinc Finger"/>
    <property type="match status" value="3"/>
</dbReference>
<dbReference type="GO" id="GO:0000978">
    <property type="term" value="F:RNA polymerase II cis-regulatory region sequence-specific DNA binding"/>
    <property type="evidence" value="ECO:0007669"/>
    <property type="project" value="TreeGrafter"/>
</dbReference>
<feature type="domain" description="C2H2-type" evidence="6">
    <location>
        <begin position="144"/>
        <end position="171"/>
    </location>
</feature>
<dbReference type="InterPro" id="IPR013087">
    <property type="entry name" value="Znf_C2H2_type"/>
</dbReference>
<dbReference type="FunFam" id="3.30.160.60:FF:002343">
    <property type="entry name" value="Zinc finger protein 33A"/>
    <property type="match status" value="1"/>
</dbReference>
<reference evidence="7" key="1">
    <citation type="journal article" date="2023" name="IScience">
        <title>Live-bearing cockroach genome reveals convergent evolutionary mechanisms linked to viviparity in insects and beyond.</title>
        <authorList>
            <person name="Fouks B."/>
            <person name="Harrison M.C."/>
            <person name="Mikhailova A.A."/>
            <person name="Marchal E."/>
            <person name="English S."/>
            <person name="Carruthers M."/>
            <person name="Jennings E.C."/>
            <person name="Chiamaka E.L."/>
            <person name="Frigard R.A."/>
            <person name="Pippel M."/>
            <person name="Attardo G.M."/>
            <person name="Benoit J.B."/>
            <person name="Bornberg-Bauer E."/>
            <person name="Tobe S.S."/>
        </authorList>
    </citation>
    <scope>NUCLEOTIDE SEQUENCE</scope>
    <source>
        <strain evidence="7">Stay&amp;Tobe</strain>
    </source>
</reference>
<evidence type="ECO:0000256" key="3">
    <source>
        <dbReference type="ARBA" id="ARBA00022771"/>
    </source>
</evidence>
<evidence type="ECO:0000259" key="6">
    <source>
        <dbReference type="PROSITE" id="PS50157"/>
    </source>
</evidence>
<dbReference type="GO" id="GO:0045944">
    <property type="term" value="P:positive regulation of transcription by RNA polymerase II"/>
    <property type="evidence" value="ECO:0007669"/>
    <property type="project" value="UniProtKB-ARBA"/>
</dbReference>
<evidence type="ECO:0000256" key="1">
    <source>
        <dbReference type="ARBA" id="ARBA00022723"/>
    </source>
</evidence>
<dbReference type="GO" id="GO:0000981">
    <property type="term" value="F:DNA-binding transcription factor activity, RNA polymerase II-specific"/>
    <property type="evidence" value="ECO:0007669"/>
    <property type="project" value="TreeGrafter"/>
</dbReference>
<evidence type="ECO:0000256" key="2">
    <source>
        <dbReference type="ARBA" id="ARBA00022737"/>
    </source>
</evidence>
<dbReference type="AlphaFoldDB" id="A0AAD8EID8"/>
<dbReference type="PANTHER" id="PTHR19818:SF139">
    <property type="entry name" value="PAIR-RULE PROTEIN ODD-PAIRED"/>
    <property type="match status" value="1"/>
</dbReference>
<evidence type="ECO:0000256" key="5">
    <source>
        <dbReference type="PROSITE-ProRule" id="PRU00042"/>
    </source>
</evidence>
<dbReference type="SMART" id="SM00355">
    <property type="entry name" value="ZnF_C2H2"/>
    <property type="match status" value="2"/>
</dbReference>
<dbReference type="Pfam" id="PF00096">
    <property type="entry name" value="zf-C2H2"/>
    <property type="match status" value="2"/>
</dbReference>
<feature type="domain" description="C2H2-type" evidence="6">
    <location>
        <begin position="172"/>
        <end position="199"/>
    </location>
</feature>
<dbReference type="PROSITE" id="PS50157">
    <property type="entry name" value="ZINC_FINGER_C2H2_2"/>
    <property type="match status" value="3"/>
</dbReference>
<evidence type="ECO:0000313" key="8">
    <source>
        <dbReference type="Proteomes" id="UP001233999"/>
    </source>
</evidence>
<dbReference type="EMBL" id="JASPKZ010004196">
    <property type="protein sequence ID" value="KAJ9590682.1"/>
    <property type="molecule type" value="Genomic_DNA"/>
</dbReference>
<keyword evidence="4" id="KW-0862">Zinc</keyword>
<keyword evidence="8" id="KW-1185">Reference proteome</keyword>
<keyword evidence="1" id="KW-0479">Metal-binding</keyword>
<feature type="non-terminal residue" evidence="7">
    <location>
        <position position="1"/>
    </location>
</feature>
<gene>
    <name evidence="7" type="ORF">L9F63_016198</name>
</gene>
<dbReference type="PANTHER" id="PTHR19818">
    <property type="entry name" value="ZINC FINGER PROTEIN ZIC AND GLI"/>
    <property type="match status" value="1"/>
</dbReference>
<proteinExistence type="predicted"/>
<dbReference type="InterPro" id="IPR050329">
    <property type="entry name" value="GLI_C2H2-zinc-finger"/>
</dbReference>
<dbReference type="GO" id="GO:0005634">
    <property type="term" value="C:nucleus"/>
    <property type="evidence" value="ECO:0007669"/>
    <property type="project" value="UniProtKB-ARBA"/>
</dbReference>
<evidence type="ECO:0000313" key="7">
    <source>
        <dbReference type="EMBL" id="KAJ9590682.1"/>
    </source>
</evidence>
<dbReference type="InterPro" id="IPR036236">
    <property type="entry name" value="Znf_C2H2_sf"/>
</dbReference>
<feature type="non-terminal residue" evidence="7">
    <location>
        <position position="221"/>
    </location>
</feature>
<feature type="domain" description="C2H2-type" evidence="6">
    <location>
        <begin position="124"/>
        <end position="143"/>
    </location>
</feature>
<sequence>DVSCTLSVERLTVNSEINSSRKSYLNAHVRRHKTQRPFKCDKSYLNAHLIRHKRPAAGLNLMRVNIATNYSHIDLTLLPIYELTLVRSHFHVLIVISHFHKGQILLLMFFHILVKNHILVTYASFAHKSNLAHHVRIHTNEKPFKCEFCDLAFSVKHTLTAHIRIHTNERPYSCKVCSKSFSQQSALTAHVRIHTNEKPFTCDKPFTCNVCIIFSAFENIH</sequence>
<reference evidence="7" key="2">
    <citation type="submission" date="2023-05" db="EMBL/GenBank/DDBJ databases">
        <authorList>
            <person name="Fouks B."/>
        </authorList>
    </citation>
    <scope>NUCLEOTIDE SEQUENCE</scope>
    <source>
        <strain evidence="7">Stay&amp;Tobe</strain>
        <tissue evidence="7">Testes</tissue>
    </source>
</reference>
<dbReference type="PROSITE" id="PS00028">
    <property type="entry name" value="ZINC_FINGER_C2H2_1"/>
    <property type="match status" value="2"/>
</dbReference>
<name>A0AAD8EID8_DIPPU</name>
<accession>A0AAD8EID8</accession>
<dbReference type="FunFam" id="3.30.160.60:FF:001270">
    <property type="entry name" value="zinc finger protein 583 isoform X1"/>
    <property type="match status" value="1"/>
</dbReference>
<dbReference type="GO" id="GO:0008270">
    <property type="term" value="F:zinc ion binding"/>
    <property type="evidence" value="ECO:0007669"/>
    <property type="project" value="UniProtKB-KW"/>
</dbReference>
<keyword evidence="3 5" id="KW-0863">Zinc-finger</keyword>
<comment type="caution">
    <text evidence="7">The sequence shown here is derived from an EMBL/GenBank/DDBJ whole genome shotgun (WGS) entry which is preliminary data.</text>
</comment>
<protein>
    <recommendedName>
        <fullName evidence="6">C2H2-type domain-containing protein</fullName>
    </recommendedName>
</protein>
<evidence type="ECO:0000256" key="4">
    <source>
        <dbReference type="ARBA" id="ARBA00022833"/>
    </source>
</evidence>
<keyword evidence="2" id="KW-0677">Repeat</keyword>
<dbReference type="Proteomes" id="UP001233999">
    <property type="component" value="Unassembled WGS sequence"/>
</dbReference>
<organism evidence="7 8">
    <name type="scientific">Diploptera punctata</name>
    <name type="common">Pacific beetle cockroach</name>
    <dbReference type="NCBI Taxonomy" id="6984"/>
    <lineage>
        <taxon>Eukaryota</taxon>
        <taxon>Metazoa</taxon>
        <taxon>Ecdysozoa</taxon>
        <taxon>Arthropoda</taxon>
        <taxon>Hexapoda</taxon>
        <taxon>Insecta</taxon>
        <taxon>Pterygota</taxon>
        <taxon>Neoptera</taxon>
        <taxon>Polyneoptera</taxon>
        <taxon>Dictyoptera</taxon>
        <taxon>Blattodea</taxon>
        <taxon>Blaberoidea</taxon>
        <taxon>Blaberidae</taxon>
        <taxon>Diplopterinae</taxon>
        <taxon>Diploptera</taxon>
    </lineage>
</organism>